<dbReference type="Proteomes" id="UP000630142">
    <property type="component" value="Unassembled WGS sequence"/>
</dbReference>
<feature type="region of interest" description="Disordered" evidence="1">
    <location>
        <begin position="54"/>
        <end position="74"/>
    </location>
</feature>
<dbReference type="RefSeq" id="WP_189504462.1">
    <property type="nucleotide sequence ID" value="NZ_BMZQ01000002.1"/>
</dbReference>
<evidence type="ECO:0000256" key="1">
    <source>
        <dbReference type="SAM" id="MobiDB-lite"/>
    </source>
</evidence>
<name>A0A8J3DWD1_9HYPH</name>
<feature type="compositionally biased region" description="Low complexity" evidence="1">
    <location>
        <begin position="54"/>
        <end position="70"/>
    </location>
</feature>
<accession>A0A8J3DWD1</accession>
<sequence length="189" mass="20301">MATPVKHKFTPEALAALDKKKVEIIRENAVRLRADDLIAMCDLDLAERKPAIGASRSTSTTRASARSTARIGAGTSPSRTNMVVSGYHFVGERDYGVIDLGDGRFWTGSWTVPEANVDQSLTAGAYLALHVSKAQPSYRQGKIVGYRKASGDGDDAVEFLVDAAPKSRAWVGASSGDAGLKWAKMRDED</sequence>
<comment type="caution">
    <text evidence="2">The sequence shown here is derived from an EMBL/GenBank/DDBJ whole genome shotgun (WGS) entry which is preliminary data.</text>
</comment>
<keyword evidence="3" id="KW-1185">Reference proteome</keyword>
<protein>
    <submittedName>
        <fullName evidence="2">Uncharacterized protein</fullName>
    </submittedName>
</protein>
<reference evidence="2" key="1">
    <citation type="journal article" date="2014" name="Int. J. Syst. Evol. Microbiol.">
        <title>Complete genome sequence of Corynebacterium casei LMG S-19264T (=DSM 44701T), isolated from a smear-ripened cheese.</title>
        <authorList>
            <consortium name="US DOE Joint Genome Institute (JGI-PGF)"/>
            <person name="Walter F."/>
            <person name="Albersmeier A."/>
            <person name="Kalinowski J."/>
            <person name="Ruckert C."/>
        </authorList>
    </citation>
    <scope>NUCLEOTIDE SEQUENCE</scope>
    <source>
        <strain evidence="2">KCTC 42249</strain>
    </source>
</reference>
<dbReference type="EMBL" id="BMZQ01000002">
    <property type="protein sequence ID" value="GHD17069.1"/>
    <property type="molecule type" value="Genomic_DNA"/>
</dbReference>
<evidence type="ECO:0000313" key="2">
    <source>
        <dbReference type="EMBL" id="GHD17069.1"/>
    </source>
</evidence>
<evidence type="ECO:0000313" key="3">
    <source>
        <dbReference type="Proteomes" id="UP000630142"/>
    </source>
</evidence>
<dbReference type="AlphaFoldDB" id="A0A8J3DWD1"/>
<proteinExistence type="predicted"/>
<gene>
    <name evidence="2" type="ORF">GCM10016234_25860</name>
</gene>
<organism evidence="2 3">
    <name type="scientific">Tianweitania populi</name>
    <dbReference type="NCBI Taxonomy" id="1607949"/>
    <lineage>
        <taxon>Bacteria</taxon>
        <taxon>Pseudomonadati</taxon>
        <taxon>Pseudomonadota</taxon>
        <taxon>Alphaproteobacteria</taxon>
        <taxon>Hyphomicrobiales</taxon>
        <taxon>Phyllobacteriaceae</taxon>
        <taxon>Tianweitania</taxon>
    </lineage>
</organism>
<reference evidence="2" key="2">
    <citation type="submission" date="2020-09" db="EMBL/GenBank/DDBJ databases">
        <authorList>
            <person name="Sun Q."/>
            <person name="Kim S."/>
        </authorList>
    </citation>
    <scope>NUCLEOTIDE SEQUENCE</scope>
    <source>
        <strain evidence="2">KCTC 42249</strain>
    </source>
</reference>